<reference evidence="1" key="1">
    <citation type="submission" date="2023-06" db="EMBL/GenBank/DDBJ databases">
        <title>Complete and circular genome of Acidithiobacillus ferrianus DSM 107098.</title>
        <authorList>
            <person name="Norris P.R."/>
            <person name="Falagan C."/>
            <person name="Moya-Beltran A."/>
            <person name="Castro M."/>
            <person name="Quatrini R."/>
            <person name="Johnson D.B."/>
        </authorList>
    </citation>
    <scope>NUCLEOTIDE SEQUENCE</scope>
    <source>
        <strain evidence="1">MG</strain>
    </source>
</reference>
<proteinExistence type="predicted"/>
<keyword evidence="2" id="KW-1185">Reference proteome</keyword>
<evidence type="ECO:0000313" key="2">
    <source>
        <dbReference type="Proteomes" id="UP000470022"/>
    </source>
</evidence>
<organism evidence="1 2">
    <name type="scientific">Acidithiobacillus ferrianus</name>
    <dbReference type="NCBI Taxonomy" id="2678518"/>
    <lineage>
        <taxon>Bacteria</taxon>
        <taxon>Pseudomonadati</taxon>
        <taxon>Pseudomonadota</taxon>
        <taxon>Acidithiobacillia</taxon>
        <taxon>Acidithiobacillales</taxon>
        <taxon>Acidithiobacillaceae</taxon>
        <taxon>Acidithiobacillus</taxon>
    </lineage>
</organism>
<dbReference type="Proteomes" id="UP000470022">
    <property type="component" value="Chromosome"/>
</dbReference>
<sequence>MPLLPLSPPIALVPVLAALQRAGGRVLVVGGAPRDALLGIPAHDWDLEVHGLSEARLAECLIPCNAQRIGGHRAVWVVTGAEISLPQGPGGRVDPHLPWAIAAQRRDFSVNALAWDWGAQRLLDSVGGVTDLHARRLRMVGADTFAEDPLRVFRAARLAGQLGFSIETRSAALCRQLAPRLQGIPGERLRKEWEALLLRGGHLIRAWDGLALTGTITQFPELRALQAVPQRPDAHPEGDVWIHTGRVLAAAGQLRRGDRAHDLPLMLGALLHDLGKASTTRRDPQGRWRAFGHEQTLATARAFLSRYFPGNRVSRQVLPLIRWHGAPYALHRDGAGRAAYARLALRLPDRPLLLDVALADARGAGTEHPPALAHTRKVWQEMDLWSSLPEPLLKGSDLMASGMVPGPTLGKALTLAHEIQVTMGIKDRPRLLAALRQRLPEVNPRDGRACSPPPHSPTD</sequence>
<protein>
    <submittedName>
        <fullName evidence="1">CCA tRNA nucleotidyltransferase</fullName>
    </submittedName>
</protein>
<accession>A0ACD5H5B3</accession>
<gene>
    <name evidence="1" type="ORF">GL267_013375</name>
</gene>
<name>A0ACD5H5B3_9PROT</name>
<dbReference type="EMBL" id="CP127523">
    <property type="protein sequence ID" value="XRI68726.1"/>
    <property type="molecule type" value="Genomic_DNA"/>
</dbReference>
<evidence type="ECO:0000313" key="1">
    <source>
        <dbReference type="EMBL" id="XRI68726.1"/>
    </source>
</evidence>